<keyword evidence="3 5" id="KW-1005">Bacterial flagellum biogenesis</keyword>
<feature type="domain" description="FlgD/Vpr Ig-like" evidence="6">
    <location>
        <begin position="105"/>
        <end position="175"/>
    </location>
</feature>
<evidence type="ECO:0000259" key="6">
    <source>
        <dbReference type="Pfam" id="PF13860"/>
    </source>
</evidence>
<dbReference type="RefSeq" id="WP_055729408.1">
    <property type="nucleotide sequence ID" value="NZ_LMAR01000051.1"/>
</dbReference>
<name>A0A0Q3PHK7_9HYPH</name>
<evidence type="ECO:0000259" key="7">
    <source>
        <dbReference type="Pfam" id="PF13861"/>
    </source>
</evidence>
<keyword evidence="8" id="KW-0282">Flagellum</keyword>
<dbReference type="EMBL" id="LMAR01000051">
    <property type="protein sequence ID" value="KQK29238.1"/>
    <property type="molecule type" value="Genomic_DNA"/>
</dbReference>
<sequence length="222" mass="22842">MAVSGTSGTSGTSNTNNTVSGATTGIANNFDQFLLLLTTQLKNQSPLDPLDTNQFTAQLVQFAGVEQQLKTNETLGSLLSLSAAGTATNAVGFIGAKITADGTTTRLIDGKAEWKVNMSSAGTANITIKDSKGNVVQTATKTLVAGDQTYSWDGTTSIGSKAPDGEYTITIDAKNVAGEAVTAKTQISGIVDGVDFTSSIPMLKIGSISVPIDKVKSVVRSE</sequence>
<dbReference type="AlphaFoldDB" id="A0A0Q3PHK7"/>
<evidence type="ECO:0000256" key="5">
    <source>
        <dbReference type="RuleBase" id="RU362076"/>
    </source>
</evidence>
<dbReference type="InterPro" id="IPR025965">
    <property type="entry name" value="FlgD/Vpr_Ig-like"/>
</dbReference>
<dbReference type="Proteomes" id="UP000051562">
    <property type="component" value="Unassembled WGS sequence"/>
</dbReference>
<dbReference type="STRING" id="53254.SAMN05660750_00574"/>
<comment type="similarity">
    <text evidence="1 5">Belongs to the FlgD family.</text>
</comment>
<keyword evidence="8" id="KW-0966">Cell projection</keyword>
<dbReference type="InterPro" id="IPR025963">
    <property type="entry name" value="FLgD_Tudor"/>
</dbReference>
<evidence type="ECO:0000313" key="8">
    <source>
        <dbReference type="EMBL" id="KQK29238.1"/>
    </source>
</evidence>
<comment type="caution">
    <text evidence="8">The sequence shown here is derived from an EMBL/GenBank/DDBJ whole genome shotgun (WGS) entry which is preliminary data.</text>
</comment>
<evidence type="ECO:0000256" key="2">
    <source>
        <dbReference type="ARBA" id="ARBA00016013"/>
    </source>
</evidence>
<dbReference type="Gene3D" id="2.60.40.4070">
    <property type="match status" value="1"/>
</dbReference>
<proteinExistence type="inferred from homology"/>
<evidence type="ECO:0000313" key="9">
    <source>
        <dbReference type="Proteomes" id="UP000051562"/>
    </source>
</evidence>
<dbReference type="InterPro" id="IPR005648">
    <property type="entry name" value="FlgD"/>
</dbReference>
<keyword evidence="8" id="KW-0969">Cilium</keyword>
<keyword evidence="9" id="KW-1185">Reference proteome</keyword>
<dbReference type="GO" id="GO:0044781">
    <property type="term" value="P:bacterial-type flagellum organization"/>
    <property type="evidence" value="ECO:0007669"/>
    <property type="project" value="UniProtKB-UniRule"/>
</dbReference>
<protein>
    <recommendedName>
        <fullName evidence="2 5">Basal-body rod modification protein FlgD</fullName>
    </recommendedName>
</protein>
<evidence type="ECO:0000256" key="3">
    <source>
        <dbReference type="ARBA" id="ARBA00022795"/>
    </source>
</evidence>
<organism evidence="8 9">
    <name type="scientific">Bosea thiooxidans</name>
    <dbReference type="NCBI Taxonomy" id="53254"/>
    <lineage>
        <taxon>Bacteria</taxon>
        <taxon>Pseudomonadati</taxon>
        <taxon>Pseudomonadota</taxon>
        <taxon>Alphaproteobacteria</taxon>
        <taxon>Hyphomicrobiales</taxon>
        <taxon>Boseaceae</taxon>
        <taxon>Bosea</taxon>
    </lineage>
</organism>
<dbReference type="Pfam" id="PF03963">
    <property type="entry name" value="FlgD"/>
    <property type="match status" value="1"/>
</dbReference>
<accession>A0A0Q3PHK7</accession>
<feature type="domain" description="FlgD Tudor-like" evidence="7">
    <location>
        <begin position="87"/>
        <end position="216"/>
    </location>
</feature>
<evidence type="ECO:0000256" key="1">
    <source>
        <dbReference type="ARBA" id="ARBA00010577"/>
    </source>
</evidence>
<dbReference type="Pfam" id="PF13861">
    <property type="entry name" value="FLgD_tudor"/>
    <property type="match status" value="1"/>
</dbReference>
<dbReference type="Gene3D" id="2.30.30.910">
    <property type="match status" value="1"/>
</dbReference>
<reference evidence="8 9" key="1">
    <citation type="submission" date="2015-10" db="EMBL/GenBank/DDBJ databases">
        <title>Draft genome of Bosea thiooxidans.</title>
        <authorList>
            <person name="Wang X."/>
        </authorList>
    </citation>
    <scope>NUCLEOTIDE SEQUENCE [LARGE SCALE GENOMIC DNA]</scope>
    <source>
        <strain evidence="8 9">CGMCC 9174</strain>
    </source>
</reference>
<gene>
    <name evidence="8" type="ORF">ARD30_18550</name>
</gene>
<comment type="function">
    <text evidence="4 5">Required for flagellar hook formation. May act as a scaffolding protein.</text>
</comment>
<dbReference type="Pfam" id="PF13860">
    <property type="entry name" value="FlgD_ig"/>
    <property type="match status" value="1"/>
</dbReference>
<evidence type="ECO:0000256" key="4">
    <source>
        <dbReference type="ARBA" id="ARBA00024746"/>
    </source>
</evidence>